<name>A0A810B393_9BRAD</name>
<dbReference type="InterPro" id="IPR011006">
    <property type="entry name" value="CheY-like_superfamily"/>
</dbReference>
<dbReference type="Gene3D" id="3.40.50.2300">
    <property type="match status" value="1"/>
</dbReference>
<dbReference type="EMBL" id="AP023097">
    <property type="protein sequence ID" value="BCE70231.1"/>
    <property type="molecule type" value="Genomic_DNA"/>
</dbReference>
<organism evidence="1">
    <name type="scientific">Bradyrhizobium diazoefficiens</name>
    <dbReference type="NCBI Taxonomy" id="1355477"/>
    <lineage>
        <taxon>Bacteria</taxon>
        <taxon>Pseudomonadati</taxon>
        <taxon>Pseudomonadota</taxon>
        <taxon>Alphaproteobacteria</taxon>
        <taxon>Hyphomicrobiales</taxon>
        <taxon>Nitrobacteraceae</taxon>
        <taxon>Bradyrhizobium</taxon>
    </lineage>
</organism>
<reference evidence="1" key="1">
    <citation type="submission" date="2020-05" db="EMBL/GenBank/DDBJ databases">
        <title>Complete genome sequence of Bradyrhizobium diazoefficiens XF8 isolated from soybean nodule.</title>
        <authorList>
            <person name="Noda R."/>
            <person name="Kakizaki K."/>
            <person name="Minamisawa K."/>
        </authorList>
    </citation>
    <scope>NUCLEOTIDE SEQUENCE</scope>
    <source>
        <strain evidence="1">XF8</strain>
    </source>
</reference>
<dbReference type="SUPFAM" id="SSF52172">
    <property type="entry name" value="CheY-like"/>
    <property type="match status" value="1"/>
</dbReference>
<sequence>MDQPSILVVEDDYQLQEMIEDALGESGFFVNAVATAEEALRLFTGNPGAHRALVTDISPGSNFND</sequence>
<evidence type="ECO:0000313" key="1">
    <source>
        <dbReference type="EMBL" id="BCE70231.1"/>
    </source>
</evidence>
<proteinExistence type="predicted"/>
<protein>
    <recommendedName>
        <fullName evidence="2">Two-component response regulator</fullName>
    </recommendedName>
</protein>
<dbReference type="AlphaFoldDB" id="A0A810B393"/>
<accession>A0A810B393</accession>
<evidence type="ECO:0008006" key="2">
    <source>
        <dbReference type="Google" id="ProtNLM"/>
    </source>
</evidence>
<gene>
    <name evidence="1" type="ORF">XF8B_03420</name>
</gene>